<evidence type="ECO:0000256" key="3">
    <source>
        <dbReference type="SAM" id="SignalP"/>
    </source>
</evidence>
<dbReference type="EMBL" id="JAJSOF020000027">
    <property type="protein sequence ID" value="KAJ4433817.1"/>
    <property type="molecule type" value="Genomic_DNA"/>
</dbReference>
<dbReference type="Gene3D" id="3.20.20.80">
    <property type="entry name" value="Glycosidases"/>
    <property type="match status" value="1"/>
</dbReference>
<evidence type="ECO:0000313" key="6">
    <source>
        <dbReference type="Proteomes" id="UP001148838"/>
    </source>
</evidence>
<protein>
    <recommendedName>
        <fullName evidence="2">alpha-glucosidase</fullName>
        <ecNumber evidence="2">3.2.1.20</ecNumber>
    </recommendedName>
</protein>
<dbReference type="Gene3D" id="3.90.400.10">
    <property type="entry name" value="Oligo-1,6-glucosidase, Domain 2"/>
    <property type="match status" value="1"/>
</dbReference>
<comment type="caution">
    <text evidence="5">The sequence shown here is derived from an EMBL/GenBank/DDBJ whole genome shotgun (WGS) entry which is preliminary data.</text>
</comment>
<evidence type="ECO:0000256" key="1">
    <source>
        <dbReference type="ARBA" id="ARBA00001657"/>
    </source>
</evidence>
<dbReference type="CDD" id="cd11328">
    <property type="entry name" value="AmyAc_maltase"/>
    <property type="match status" value="1"/>
</dbReference>
<evidence type="ECO:0000313" key="5">
    <source>
        <dbReference type="EMBL" id="KAJ4433817.1"/>
    </source>
</evidence>
<gene>
    <name evidence="5" type="ORF">ANN_16129</name>
</gene>
<keyword evidence="6" id="KW-1185">Reference proteome</keyword>
<feature type="chain" id="PRO_5045441060" description="alpha-glucosidase" evidence="3">
    <location>
        <begin position="16"/>
        <end position="531"/>
    </location>
</feature>
<dbReference type="Pfam" id="PF00128">
    <property type="entry name" value="Alpha-amylase"/>
    <property type="match status" value="1"/>
</dbReference>
<dbReference type="InterPro" id="IPR045857">
    <property type="entry name" value="O16G_dom_2"/>
</dbReference>
<feature type="signal peptide" evidence="3">
    <location>
        <begin position="1"/>
        <end position="15"/>
    </location>
</feature>
<dbReference type="SUPFAM" id="SSF51445">
    <property type="entry name" value="(Trans)glycosidases"/>
    <property type="match status" value="1"/>
</dbReference>
<sequence>MLSWHLIAVIGTAVATPFPEMPQPTLDWWQTAVIYHIYPRSFKDSNGDGIGDLKGIIERFGHIKDLGVGAIWLSPIYPSPNADFGYDISNFTDVDPAFGTLGDFDNLVSLAKENDVKIIMDFVPNHSSDEHDWFLKSLHKIDPYTDFYTWHDGKLDESGNRIPPNNWVSIFNSQSMLGEGSAWSWRDERKQFYLHQFQPKQPDLNYRNAAVVEEMKNVLRFWLDRGVDGFRVDSVQFLFEGPVNVSDGEKQAQQILSKTVDMVAQWRKVLDHKSAESENNKVLLVEVHRESDNVTAFYGNSTVPVAHLHLNFRLFHLHGGPTARDVSNTINNYMDLMIGERWPNWVLGSHDQHRVASRLGAHLVDAMNILAMLLPGVAVTYYGEEIGMENTYVTWEQCRDVRGVHSGSDRYLERTRDLERAPFHWDNTTSAGFSSNSSTWLPLNNQYKNLSLAQQRREMKSHYKVYKQLMDLRKTRTIQHGNYEVAAVNDNVLVVSRYSRCRLLGFIYGHTLLHCNQSKRTPNQKASASAD</sequence>
<accession>A0ABQ8SJC2</accession>
<evidence type="ECO:0000259" key="4">
    <source>
        <dbReference type="SMART" id="SM00642"/>
    </source>
</evidence>
<evidence type="ECO:0000256" key="2">
    <source>
        <dbReference type="ARBA" id="ARBA00012741"/>
    </source>
</evidence>
<dbReference type="EC" id="3.2.1.20" evidence="2"/>
<dbReference type="SMART" id="SM00642">
    <property type="entry name" value="Aamy"/>
    <property type="match status" value="1"/>
</dbReference>
<dbReference type="InterPro" id="IPR017853">
    <property type="entry name" value="GH"/>
</dbReference>
<reference evidence="5 6" key="1">
    <citation type="journal article" date="2022" name="Allergy">
        <title>Genome assembly and annotation of Periplaneta americana reveal a comprehensive cockroach allergen profile.</title>
        <authorList>
            <person name="Wang L."/>
            <person name="Xiong Q."/>
            <person name="Saelim N."/>
            <person name="Wang L."/>
            <person name="Nong W."/>
            <person name="Wan A.T."/>
            <person name="Shi M."/>
            <person name="Liu X."/>
            <person name="Cao Q."/>
            <person name="Hui J.H.L."/>
            <person name="Sookrung N."/>
            <person name="Leung T.F."/>
            <person name="Tungtrongchitr A."/>
            <person name="Tsui S.K.W."/>
        </authorList>
    </citation>
    <scope>NUCLEOTIDE SEQUENCE [LARGE SCALE GENOMIC DNA]</scope>
    <source>
        <strain evidence="5">PWHHKU_190912</strain>
    </source>
</reference>
<feature type="domain" description="Glycosyl hydrolase family 13 catalytic" evidence="4">
    <location>
        <begin position="36"/>
        <end position="420"/>
    </location>
</feature>
<dbReference type="InterPro" id="IPR006047">
    <property type="entry name" value="GH13_cat_dom"/>
</dbReference>
<proteinExistence type="predicted"/>
<keyword evidence="3" id="KW-0732">Signal</keyword>
<dbReference type="PANTHER" id="PTHR10357:SF179">
    <property type="entry name" value="NEUTRAL AND BASIC AMINO ACID TRANSPORT PROTEIN RBAT"/>
    <property type="match status" value="1"/>
</dbReference>
<comment type="catalytic activity">
    <reaction evidence="1">
        <text>Hydrolysis of terminal, non-reducing (1-&gt;4)-linked alpha-D-glucose residues with release of alpha-D-glucose.</text>
        <dbReference type="EC" id="3.2.1.20"/>
    </reaction>
</comment>
<dbReference type="Proteomes" id="UP001148838">
    <property type="component" value="Unassembled WGS sequence"/>
</dbReference>
<name>A0ABQ8SJC2_PERAM</name>
<dbReference type="PANTHER" id="PTHR10357">
    <property type="entry name" value="ALPHA-AMYLASE FAMILY MEMBER"/>
    <property type="match status" value="1"/>
</dbReference>
<organism evidence="5 6">
    <name type="scientific">Periplaneta americana</name>
    <name type="common">American cockroach</name>
    <name type="synonym">Blatta americana</name>
    <dbReference type="NCBI Taxonomy" id="6978"/>
    <lineage>
        <taxon>Eukaryota</taxon>
        <taxon>Metazoa</taxon>
        <taxon>Ecdysozoa</taxon>
        <taxon>Arthropoda</taxon>
        <taxon>Hexapoda</taxon>
        <taxon>Insecta</taxon>
        <taxon>Pterygota</taxon>
        <taxon>Neoptera</taxon>
        <taxon>Polyneoptera</taxon>
        <taxon>Dictyoptera</taxon>
        <taxon>Blattodea</taxon>
        <taxon>Blattoidea</taxon>
        <taxon>Blattidae</taxon>
        <taxon>Blattinae</taxon>
        <taxon>Periplaneta</taxon>
    </lineage>
</organism>